<dbReference type="Proteomes" id="UP000677616">
    <property type="component" value="Chromosome"/>
</dbReference>
<dbReference type="InterPro" id="IPR038765">
    <property type="entry name" value="Papain-like_cys_pep_sf"/>
</dbReference>
<keyword evidence="4" id="KW-1185">Reference proteome</keyword>
<sequence length="871" mass="96982">MKKYPTLLLSSSLLLASLVNGGVIQAQTTTTEVRNEPRQTTTIETSLSTPSLTDPTKLHQPIQTQLNGRTLSVFYQRSAEQAGLPIRYAVWSDEQGKDDSKWYDAGQLQTDIDLAQHGTYGSYTIQAYITIDQQDILLGSSSFQRPKPQPTITANVSEKGFLDVRVDNVPESITEIKLPTWSENKGQDDLKWYTATKNADGSYGLRIALSNHKSDTGMYLIHLYGREGEQQPSTMLGHVKFHVEDGHLIKQTPPTLTAAINQPGFIDIQVDNVPESISEVKLPTWSDKNGQDDLKWHLATKQADGSYTVRIALSDHKADTGNYTIHLYGKGESDSKARFLGNTKIGVEDRHLQGIAKPKVTAQAVQPGFLDIRVDNLPDTITEVKLPTWSDKNGQDDLKWHIPSKNADGSYHLRIPLTDHKSDTGNFNIHLYGRSETDSKARFLGNAKITVDKTHYDQPSSPDISTKLTKDGMLEVTVKNLPKTVTHVKLPTWSDNKGQDDLHWYTAKKNEDGTYGLKIALKDHHFDTGTYHIHLYTQETGKEGFSGVGKTEVTVQKQDLPSQQEPSIQLESLNAQTGQYKIVVQESPAGKKIQSVVVATWSTDNQSNLLWREATAKDGRYSVHIQYSDHQGHNGHYQNHVYITYADGSRVGYIAKTVNLTQARQPIHLDTKATSAGVYQATLSNVYDKGTVRFAVWSDKDGQDDLVWYEASQTGERTYTATIPTSNHSGNGTYHIHAYQEQRGQNKGLHSATFKVNNLFYDASSYPTGECTWGVKSQLPWVGPYWGDAKHWVKSAQNAGFTVGTVPRVGSVAVWTGGYYGHVALVTAVQGTYSIQVSESNYMGRRYIGNHRGWFNPTTTSEGAVYYIYGR</sequence>
<dbReference type="PRINTS" id="PR01852">
    <property type="entry name" value="SIBAPROTEIN"/>
</dbReference>
<protein>
    <submittedName>
        <fullName evidence="3">GBS Bsp-like repeat-containing protein</fullName>
    </submittedName>
</protein>
<evidence type="ECO:0000256" key="1">
    <source>
        <dbReference type="SAM" id="SignalP"/>
    </source>
</evidence>
<dbReference type="PROSITE" id="PS50911">
    <property type="entry name" value="CHAP"/>
    <property type="match status" value="1"/>
</dbReference>
<dbReference type="SUPFAM" id="SSF54001">
    <property type="entry name" value="Cysteine proteinases"/>
    <property type="match status" value="1"/>
</dbReference>
<dbReference type="Gene3D" id="2.60.40.3760">
    <property type="match status" value="7"/>
</dbReference>
<gene>
    <name evidence="3" type="ORF">INT76_06585</name>
</gene>
<dbReference type="Pfam" id="PF08481">
    <property type="entry name" value="GBS_Bsp-like"/>
    <property type="match status" value="7"/>
</dbReference>
<reference evidence="3 4" key="1">
    <citation type="submission" date="2021-04" db="EMBL/GenBank/DDBJ databases">
        <title>Complete genome sequence of a novel Streptococcus species.</title>
        <authorList>
            <person name="Teng J.L.L."/>
        </authorList>
    </citation>
    <scope>NUCLEOTIDE SEQUENCE [LARGE SCALE GENOMIC DNA]</scope>
    <source>
        <strain evidence="3 4">HKU75</strain>
    </source>
</reference>
<feature type="domain" description="Peptidase C51" evidence="2">
    <location>
        <begin position="746"/>
        <end position="869"/>
    </location>
</feature>
<dbReference type="RefSeq" id="WP_212569703.1">
    <property type="nucleotide sequence ID" value="NZ_CP073084.1"/>
</dbReference>
<feature type="signal peptide" evidence="1">
    <location>
        <begin position="1"/>
        <end position="26"/>
    </location>
</feature>
<dbReference type="Pfam" id="PF05257">
    <property type="entry name" value="CHAP"/>
    <property type="match status" value="1"/>
</dbReference>
<accession>A0ABX7YJU8</accession>
<dbReference type="EMBL" id="CP073084">
    <property type="protein sequence ID" value="QUE53529.1"/>
    <property type="molecule type" value="Genomic_DNA"/>
</dbReference>
<keyword evidence="1" id="KW-0732">Signal</keyword>
<evidence type="ECO:0000313" key="4">
    <source>
        <dbReference type="Proteomes" id="UP000677616"/>
    </source>
</evidence>
<evidence type="ECO:0000259" key="2">
    <source>
        <dbReference type="PROSITE" id="PS50911"/>
    </source>
</evidence>
<proteinExistence type="predicted"/>
<dbReference type="Gene3D" id="3.90.1720.10">
    <property type="entry name" value="endopeptidase domain like (from Nostoc punctiforme)"/>
    <property type="match status" value="1"/>
</dbReference>
<evidence type="ECO:0000313" key="3">
    <source>
        <dbReference type="EMBL" id="QUE53529.1"/>
    </source>
</evidence>
<dbReference type="InterPro" id="IPR013688">
    <property type="entry name" value="GBS_Bsp-like"/>
</dbReference>
<name>A0ABX7YJU8_9STRE</name>
<dbReference type="InterPro" id="IPR007921">
    <property type="entry name" value="CHAP_dom"/>
</dbReference>
<feature type="chain" id="PRO_5045384036" evidence="1">
    <location>
        <begin position="27"/>
        <end position="871"/>
    </location>
</feature>
<organism evidence="3 4">
    <name type="scientific">Streptococcus oriscaviae</name>
    <dbReference type="NCBI Taxonomy" id="2781599"/>
    <lineage>
        <taxon>Bacteria</taxon>
        <taxon>Bacillati</taxon>
        <taxon>Bacillota</taxon>
        <taxon>Bacilli</taxon>
        <taxon>Lactobacillales</taxon>
        <taxon>Streptococcaceae</taxon>
        <taxon>Streptococcus</taxon>
    </lineage>
</organism>
<dbReference type="InterPro" id="IPR009148">
    <property type="entry name" value="PcsB-like"/>
</dbReference>